<organism evidence="1 2">
    <name type="scientific">Hafnia paralvei</name>
    <dbReference type="NCBI Taxonomy" id="546367"/>
    <lineage>
        <taxon>Bacteria</taxon>
        <taxon>Pseudomonadati</taxon>
        <taxon>Pseudomonadota</taxon>
        <taxon>Gammaproteobacteria</taxon>
        <taxon>Enterobacterales</taxon>
        <taxon>Hafniaceae</taxon>
        <taxon>Hafnia</taxon>
    </lineage>
</organism>
<accession>A0A2A2MIG3</accession>
<dbReference type="AlphaFoldDB" id="A0A2A2MIG3"/>
<protein>
    <submittedName>
        <fullName evidence="1">Uncharacterized protein</fullName>
    </submittedName>
</protein>
<comment type="caution">
    <text evidence="1">The sequence shown here is derived from an EMBL/GenBank/DDBJ whole genome shotgun (WGS) entry which is preliminary data.</text>
</comment>
<evidence type="ECO:0000313" key="1">
    <source>
        <dbReference type="EMBL" id="PAV98619.1"/>
    </source>
</evidence>
<reference evidence="1 2" key="1">
    <citation type="submission" date="2017-08" db="EMBL/GenBank/DDBJ databases">
        <title>Draft Genome Sequence of Hafnia alvei CITHA-6 Isolated from Raw Bovine Milk.</title>
        <authorList>
            <person name="Culligan E.P."/>
            <person name="Mcsweeney A."/>
            <person name="O'Doherty C."/>
            <person name="Gleeson E."/>
            <person name="O'Riordan D."/>
            <person name="Sleator R.D."/>
        </authorList>
    </citation>
    <scope>NUCLEOTIDE SEQUENCE [LARGE SCALE GENOMIC DNA]</scope>
    <source>
        <strain evidence="1 2">CITHA-6</strain>
    </source>
</reference>
<name>A0A2A2MIG3_9GAMM</name>
<dbReference type="GeneID" id="69638304"/>
<dbReference type="Pfam" id="PF23499">
    <property type="entry name" value="YnfU"/>
    <property type="match status" value="1"/>
</dbReference>
<gene>
    <name evidence="1" type="ORF">CJD50_03925</name>
</gene>
<dbReference type="Proteomes" id="UP000218796">
    <property type="component" value="Unassembled WGS sequence"/>
</dbReference>
<dbReference type="RefSeq" id="WP_071887123.1">
    <property type="nucleotide sequence ID" value="NZ_CALECD010000079.1"/>
</dbReference>
<evidence type="ECO:0000313" key="2">
    <source>
        <dbReference type="Proteomes" id="UP000218796"/>
    </source>
</evidence>
<proteinExistence type="predicted"/>
<keyword evidence="2" id="KW-1185">Reference proteome</keyword>
<dbReference type="EMBL" id="NQMS01000001">
    <property type="protein sequence ID" value="PAV98619.1"/>
    <property type="molecule type" value="Genomic_DNA"/>
</dbReference>
<dbReference type="InterPro" id="IPR057793">
    <property type="entry name" value="YnfU-like"/>
</dbReference>
<dbReference type="KEGG" id="hpar:AL518_20900"/>
<dbReference type="OrthoDB" id="6638507at2"/>
<sequence length="59" mass="6743">MSYLDSLKLYSNRSVQVICPKCSHSSEQSALKLRKNTTLICTFCGNYFLPDELKLKTPK</sequence>
<dbReference type="NCBIfam" id="NF038384">
    <property type="entry name" value="zinc_YnfU_fam"/>
    <property type="match status" value="1"/>
</dbReference>